<name>A0A2U9IVF7_9CREN</name>
<dbReference type="AlphaFoldDB" id="A0A2U9IVF7"/>
<keyword evidence="2" id="KW-1185">Reference proteome</keyword>
<evidence type="ECO:0000313" key="2">
    <source>
        <dbReference type="Proteomes" id="UP000247586"/>
    </source>
</evidence>
<dbReference type="InterPro" id="IPR050484">
    <property type="entry name" value="Transf_Hexapept/Carb_Anhydrase"/>
</dbReference>
<reference evidence="2" key="2">
    <citation type="submission" date="2020-03" db="EMBL/GenBank/DDBJ databases">
        <title>Complete Genome Sequences of Extremely Thermoacidophilic, Metal-Mobilizing Type-Strain Members of the Archaeal Family Sulfolobaceae: Acidianus brierleyi DSM-1651T, Acidianus sulfidivorans DSM-18786T, Metallosphaera hakonensis DSM-7519T, and Metallosphaera prunae DSM-10039T.</title>
        <authorList>
            <person name="Counts J.A."/>
            <person name="Kelly R.M."/>
        </authorList>
    </citation>
    <scope>NUCLEOTIDE SEQUENCE [LARGE SCALE GENOMIC DNA]</scope>
    <source>
        <strain evidence="2">HO1-1</strain>
    </source>
</reference>
<dbReference type="InterPro" id="IPR011004">
    <property type="entry name" value="Trimer_LpxA-like_sf"/>
</dbReference>
<proteinExistence type="predicted"/>
<dbReference type="PANTHER" id="PTHR13061">
    <property type="entry name" value="DYNACTIN SUBUNIT P25"/>
    <property type="match status" value="1"/>
</dbReference>
<dbReference type="KEGG" id="mhk:DFR87_10510"/>
<dbReference type="Gene3D" id="2.160.10.10">
    <property type="entry name" value="Hexapeptide repeat proteins"/>
    <property type="match status" value="1"/>
</dbReference>
<dbReference type="GeneID" id="36835778"/>
<sequence length="176" mass="18963">MPVEELFGKKPKVSPEAYLHPTSYVIGEVEIGKLSSVWHYAVIRGDNDSVSIGEKTNIQENCSLHTDKGYKISIGDSVSIGHNAVVHGAVIGNNVIIGMGAIILNGARIGDNVIVGAGAVVTEGREIPSNSLALGVPAKVVRKLSEDEIRMIELNAMEYVEEILAIRREMRGKDNM</sequence>
<dbReference type="Pfam" id="PF00132">
    <property type="entry name" value="Hexapep"/>
    <property type="match status" value="1"/>
</dbReference>
<accession>A0A2U9IVF7</accession>
<dbReference type="InterPro" id="IPR001451">
    <property type="entry name" value="Hexapep"/>
</dbReference>
<reference evidence="1 2" key="1">
    <citation type="submission" date="2018-05" db="EMBL/GenBank/DDBJ databases">
        <title>Complete Genome Sequences of Extremely Thermoacidophilic, Metal-Mobilizing Type-Strain Members of the Archaeal Family Sulfolobaceae: Acidianus brierleyi DSM-1651T, Acidianus sulfidivorans DSM-18786T, Metallosphaera hakonensis DSM-7519T, and Metallosphaera prunae DSM-10039T.</title>
        <authorList>
            <person name="Counts J.A."/>
            <person name="Kelly R.M."/>
        </authorList>
    </citation>
    <scope>NUCLEOTIDE SEQUENCE [LARGE SCALE GENOMIC DNA]</scope>
    <source>
        <strain evidence="1 2">HO1-1</strain>
    </source>
</reference>
<dbReference type="Proteomes" id="UP000247586">
    <property type="component" value="Chromosome"/>
</dbReference>
<evidence type="ECO:0000313" key="1">
    <source>
        <dbReference type="EMBL" id="AWS00040.1"/>
    </source>
</evidence>
<reference evidence="2" key="3">
    <citation type="submission" date="2020-03" db="EMBL/GenBank/DDBJ databases">
        <title>Sequencing and Assembly of Multiple Reported Metal-Biooxidizing Members of the Extremely Thermoacidophilic Archaeal Family Sulfolobaceae.</title>
        <authorList>
            <person name="Counts J.A."/>
            <person name="Kelly R.M."/>
        </authorList>
    </citation>
    <scope>NUCLEOTIDE SEQUENCE [LARGE SCALE GENOMIC DNA]</scope>
    <source>
        <strain evidence="2">HO1-1</strain>
    </source>
</reference>
<dbReference type="PANTHER" id="PTHR13061:SF29">
    <property type="entry name" value="GAMMA CARBONIC ANHYDRASE-LIKE 1, MITOCHONDRIAL-RELATED"/>
    <property type="match status" value="1"/>
</dbReference>
<dbReference type="SUPFAM" id="SSF51161">
    <property type="entry name" value="Trimeric LpxA-like enzymes"/>
    <property type="match status" value="1"/>
</dbReference>
<protein>
    <submittedName>
        <fullName evidence="1">Gamma carbonic anhydrase family protein</fullName>
    </submittedName>
</protein>
<gene>
    <name evidence="1" type="ORF">DFR87_10510</name>
</gene>
<organism evidence="1 2">
    <name type="scientific">Metallosphaera hakonensis JCM 8857 = DSM 7519</name>
    <dbReference type="NCBI Taxonomy" id="1293036"/>
    <lineage>
        <taxon>Archaea</taxon>
        <taxon>Thermoproteota</taxon>
        <taxon>Thermoprotei</taxon>
        <taxon>Sulfolobales</taxon>
        <taxon>Sulfolobaceae</taxon>
        <taxon>Metallosphaera</taxon>
    </lineage>
</organism>
<dbReference type="RefSeq" id="WP_054836190.1">
    <property type="nucleotide sequence ID" value="NZ_BBBA01000002.1"/>
</dbReference>
<dbReference type="STRING" id="1293036.GCA_001315825_00494"/>
<dbReference type="OrthoDB" id="10940at2157"/>
<dbReference type="EMBL" id="CP029287">
    <property type="protein sequence ID" value="AWS00040.1"/>
    <property type="molecule type" value="Genomic_DNA"/>
</dbReference>